<accession>A0A382J1D1</accession>
<dbReference type="GO" id="GO:0022857">
    <property type="term" value="F:transmembrane transporter activity"/>
    <property type="evidence" value="ECO:0007669"/>
    <property type="project" value="InterPro"/>
</dbReference>
<dbReference type="Gene3D" id="1.20.1250.20">
    <property type="entry name" value="MFS general substrate transporter like domains"/>
    <property type="match status" value="1"/>
</dbReference>
<evidence type="ECO:0000313" key="8">
    <source>
        <dbReference type="EMBL" id="SVC05706.1"/>
    </source>
</evidence>
<feature type="transmembrane region" description="Helical" evidence="6">
    <location>
        <begin position="269"/>
        <end position="288"/>
    </location>
</feature>
<evidence type="ECO:0000259" key="7">
    <source>
        <dbReference type="PROSITE" id="PS50850"/>
    </source>
</evidence>
<feature type="transmembrane region" description="Helical" evidence="6">
    <location>
        <begin position="28"/>
        <end position="48"/>
    </location>
</feature>
<evidence type="ECO:0000256" key="4">
    <source>
        <dbReference type="ARBA" id="ARBA00022989"/>
    </source>
</evidence>
<dbReference type="InterPro" id="IPR036259">
    <property type="entry name" value="MFS_trans_sf"/>
</dbReference>
<dbReference type="SUPFAM" id="SSF103473">
    <property type="entry name" value="MFS general substrate transporter"/>
    <property type="match status" value="1"/>
</dbReference>
<keyword evidence="3 6" id="KW-0812">Transmembrane</keyword>
<feature type="domain" description="Major facilitator superfamily (MFS) profile" evidence="7">
    <location>
        <begin position="1"/>
        <end position="310"/>
    </location>
</feature>
<name>A0A382J1D1_9ZZZZ</name>
<proteinExistence type="predicted"/>
<sequence length="310" mass="34208">MFADQNLMGPNLTLIAEDFGLAAVKDQYLGGLIPLIFWLFGGTVTLFIGYCTDLMSRKNLFALIIFIGEIPCLLSGFADTYAQFFIMRVLTGIGIGGIIPLTYSLLGDYYAPNERIRVVTLIGLASGVGIAVGQFTAGMLGDSFGWRLPFILFAVPNFILGTVFFFTFREPQRGQMDHNVKRFRISDFKDFISLFKIKTNLLVFLQGIFGTIPWGVFSVFMIDYFVVDKGYYKTTATLVITLIGGMALLSSLIGGFVGNKLYKKNPKYLPLFCGVSTILGVIPTFFLINAPMGTGQNEMIIIYAAFTGLL</sequence>
<dbReference type="Pfam" id="PF07690">
    <property type="entry name" value="MFS_1"/>
    <property type="match status" value="1"/>
</dbReference>
<feature type="non-terminal residue" evidence="8">
    <location>
        <position position="310"/>
    </location>
</feature>
<feature type="transmembrane region" description="Helical" evidence="6">
    <location>
        <begin position="84"/>
        <end position="106"/>
    </location>
</feature>
<gene>
    <name evidence="8" type="ORF">METZ01_LOCUS258560</name>
</gene>
<keyword evidence="4 6" id="KW-1133">Transmembrane helix</keyword>
<comment type="subcellular location">
    <subcellularLocation>
        <location evidence="1">Membrane</location>
        <topology evidence="1">Multi-pass membrane protein</topology>
    </subcellularLocation>
</comment>
<dbReference type="InterPro" id="IPR044770">
    <property type="entry name" value="MFS_spinster-like"/>
</dbReference>
<dbReference type="PANTHER" id="PTHR23505">
    <property type="entry name" value="SPINSTER"/>
    <property type="match status" value="1"/>
</dbReference>
<evidence type="ECO:0000256" key="2">
    <source>
        <dbReference type="ARBA" id="ARBA00022448"/>
    </source>
</evidence>
<evidence type="ECO:0000256" key="5">
    <source>
        <dbReference type="ARBA" id="ARBA00023136"/>
    </source>
</evidence>
<dbReference type="PANTHER" id="PTHR23505:SF79">
    <property type="entry name" value="PROTEIN SPINSTER"/>
    <property type="match status" value="1"/>
</dbReference>
<feature type="transmembrane region" description="Helical" evidence="6">
    <location>
        <begin position="201"/>
        <end position="226"/>
    </location>
</feature>
<feature type="transmembrane region" description="Helical" evidence="6">
    <location>
        <begin position="60"/>
        <end position="78"/>
    </location>
</feature>
<organism evidence="8">
    <name type="scientific">marine metagenome</name>
    <dbReference type="NCBI Taxonomy" id="408172"/>
    <lineage>
        <taxon>unclassified sequences</taxon>
        <taxon>metagenomes</taxon>
        <taxon>ecological metagenomes</taxon>
    </lineage>
</organism>
<dbReference type="AlphaFoldDB" id="A0A382J1D1"/>
<evidence type="ECO:0000256" key="3">
    <source>
        <dbReference type="ARBA" id="ARBA00022692"/>
    </source>
</evidence>
<dbReference type="InterPro" id="IPR011701">
    <property type="entry name" value="MFS"/>
</dbReference>
<dbReference type="GO" id="GO:0016020">
    <property type="term" value="C:membrane"/>
    <property type="evidence" value="ECO:0007669"/>
    <property type="project" value="UniProtKB-SubCell"/>
</dbReference>
<evidence type="ECO:0000256" key="6">
    <source>
        <dbReference type="SAM" id="Phobius"/>
    </source>
</evidence>
<dbReference type="InterPro" id="IPR020846">
    <property type="entry name" value="MFS_dom"/>
</dbReference>
<evidence type="ECO:0000256" key="1">
    <source>
        <dbReference type="ARBA" id="ARBA00004141"/>
    </source>
</evidence>
<feature type="transmembrane region" description="Helical" evidence="6">
    <location>
        <begin position="238"/>
        <end position="257"/>
    </location>
</feature>
<keyword evidence="2" id="KW-0813">Transport</keyword>
<protein>
    <recommendedName>
        <fullName evidence="7">Major facilitator superfamily (MFS) profile domain-containing protein</fullName>
    </recommendedName>
</protein>
<reference evidence="8" key="1">
    <citation type="submission" date="2018-05" db="EMBL/GenBank/DDBJ databases">
        <authorList>
            <person name="Lanie J.A."/>
            <person name="Ng W.-L."/>
            <person name="Kazmierczak K.M."/>
            <person name="Andrzejewski T.M."/>
            <person name="Davidsen T.M."/>
            <person name="Wayne K.J."/>
            <person name="Tettelin H."/>
            <person name="Glass J.I."/>
            <person name="Rusch D."/>
            <person name="Podicherti R."/>
            <person name="Tsui H.-C.T."/>
            <person name="Winkler M.E."/>
        </authorList>
    </citation>
    <scope>NUCLEOTIDE SEQUENCE</scope>
</reference>
<dbReference type="EMBL" id="UINC01071071">
    <property type="protein sequence ID" value="SVC05706.1"/>
    <property type="molecule type" value="Genomic_DNA"/>
</dbReference>
<dbReference type="PROSITE" id="PS50850">
    <property type="entry name" value="MFS"/>
    <property type="match status" value="1"/>
</dbReference>
<keyword evidence="5 6" id="KW-0472">Membrane</keyword>
<feature type="transmembrane region" description="Helical" evidence="6">
    <location>
        <begin position="118"/>
        <end position="140"/>
    </location>
</feature>
<feature type="transmembrane region" description="Helical" evidence="6">
    <location>
        <begin position="146"/>
        <end position="168"/>
    </location>
</feature>